<sequence length="171" mass="19704">MGYMAKPKSRDDIRNTSRLIRKIQSAEKELYFPIVDFLEKTLPRIIPGFTFRVGEVEEMGECHGLTFPERNEIMIRSDVYLRACEGSGRDRLTMAHELYHYLEHSKETVVFARTGTKNIPPYKDPEWQADAFGGELLVPYDLAKDLTIDEIAEYCGVSLAAAKVQYRQIHK</sequence>
<reference evidence="3" key="1">
    <citation type="submission" date="2018-06" db="EMBL/GenBank/DDBJ databases">
        <title>Description of Blautia argi sp. nov., a new anaerobic isolated from dog feces.</title>
        <authorList>
            <person name="Chang Y.-H."/>
            <person name="Paek J."/>
            <person name="Shin Y."/>
        </authorList>
    </citation>
    <scope>NUCLEOTIDE SEQUENCE [LARGE SCALE GENOMIC DNA]</scope>
    <source>
        <strain evidence="3">KCTC 15426</strain>
    </source>
</reference>
<dbReference type="Gene3D" id="1.10.10.2910">
    <property type="match status" value="1"/>
</dbReference>
<dbReference type="Proteomes" id="UP000250003">
    <property type="component" value="Chromosome"/>
</dbReference>
<evidence type="ECO:0000259" key="1">
    <source>
        <dbReference type="Pfam" id="PF06114"/>
    </source>
</evidence>
<dbReference type="AlphaFoldDB" id="A0A2Z4UCP8"/>
<dbReference type="OrthoDB" id="9816277at2"/>
<dbReference type="Pfam" id="PF06114">
    <property type="entry name" value="Peptidase_M78"/>
    <property type="match status" value="1"/>
</dbReference>
<organism evidence="2 3">
    <name type="scientific">Blautia argi</name>
    <dbReference type="NCBI Taxonomy" id="1912897"/>
    <lineage>
        <taxon>Bacteria</taxon>
        <taxon>Bacillati</taxon>
        <taxon>Bacillota</taxon>
        <taxon>Clostridia</taxon>
        <taxon>Lachnospirales</taxon>
        <taxon>Lachnospiraceae</taxon>
        <taxon>Blautia</taxon>
    </lineage>
</organism>
<dbReference type="RefSeq" id="WP_111920331.1">
    <property type="nucleotide sequence ID" value="NZ_CP030280.1"/>
</dbReference>
<accession>A0A2Z4UCP8</accession>
<dbReference type="KEGG" id="blau:DQQ01_12625"/>
<dbReference type="InterPro" id="IPR010359">
    <property type="entry name" value="IrrE_HExxH"/>
</dbReference>
<evidence type="ECO:0000313" key="2">
    <source>
        <dbReference type="EMBL" id="AWY98845.1"/>
    </source>
</evidence>
<protein>
    <submittedName>
        <fullName evidence="2">ImmA/IrrE family metallo-endopeptidase</fullName>
    </submittedName>
</protein>
<gene>
    <name evidence="2" type="ORF">DQQ01_12625</name>
</gene>
<proteinExistence type="predicted"/>
<feature type="domain" description="IrrE N-terminal-like" evidence="1">
    <location>
        <begin position="76"/>
        <end position="163"/>
    </location>
</feature>
<dbReference type="EMBL" id="CP030280">
    <property type="protein sequence ID" value="AWY98845.1"/>
    <property type="molecule type" value="Genomic_DNA"/>
</dbReference>
<keyword evidence="3" id="KW-1185">Reference proteome</keyword>
<name>A0A2Z4UCP8_9FIRM</name>
<evidence type="ECO:0000313" key="3">
    <source>
        <dbReference type="Proteomes" id="UP000250003"/>
    </source>
</evidence>